<evidence type="ECO:0000259" key="1">
    <source>
        <dbReference type="PROSITE" id="PS51269"/>
    </source>
</evidence>
<dbReference type="EMBL" id="CANTFL010001026">
    <property type="protein sequence ID" value="CAI5730377.1"/>
    <property type="molecule type" value="Genomic_DNA"/>
</dbReference>
<evidence type="ECO:0000313" key="3">
    <source>
        <dbReference type="Proteomes" id="UP001162031"/>
    </source>
</evidence>
<feature type="domain" description="COMM" evidence="1">
    <location>
        <begin position="139"/>
        <end position="210"/>
    </location>
</feature>
<proteinExistence type="predicted"/>
<comment type="caution">
    <text evidence="2">The sequence shown here is derived from an EMBL/GenBank/DDBJ whole genome shotgun (WGS) entry which is preliminary data.</text>
</comment>
<dbReference type="PANTHER" id="PTHR12333:SF0">
    <property type="entry name" value="COMM DOMAIN-CONTAINING PROTEIN 10"/>
    <property type="match status" value="1"/>
</dbReference>
<dbReference type="InterPro" id="IPR037361">
    <property type="entry name" value="COMMD10"/>
</dbReference>
<dbReference type="InterPro" id="IPR017920">
    <property type="entry name" value="COMM"/>
</dbReference>
<accession>A0AAV0U197</accession>
<protein>
    <recommendedName>
        <fullName evidence="1">COMM domain-containing protein</fullName>
    </recommendedName>
</protein>
<reference evidence="2" key="1">
    <citation type="submission" date="2022-12" db="EMBL/GenBank/DDBJ databases">
        <authorList>
            <person name="Webb A."/>
        </authorList>
    </citation>
    <scope>NUCLEOTIDE SEQUENCE</scope>
    <source>
        <strain evidence="2">Hp1</strain>
    </source>
</reference>
<organism evidence="2 3">
    <name type="scientific">Hyaloperonospora brassicae</name>
    <name type="common">Brassica downy mildew</name>
    <name type="synonym">Peronospora brassicae</name>
    <dbReference type="NCBI Taxonomy" id="162125"/>
    <lineage>
        <taxon>Eukaryota</taxon>
        <taxon>Sar</taxon>
        <taxon>Stramenopiles</taxon>
        <taxon>Oomycota</taxon>
        <taxon>Peronosporomycetes</taxon>
        <taxon>Peronosporales</taxon>
        <taxon>Peronosporaceae</taxon>
        <taxon>Hyaloperonospora</taxon>
    </lineage>
</organism>
<evidence type="ECO:0000313" key="2">
    <source>
        <dbReference type="EMBL" id="CAI5730377.1"/>
    </source>
</evidence>
<sequence>MTSRGVGAAAIEAKAVTSLGTAHSFVVLNAVAHNGIGHVLTRVLNKMAVNASEVYTDREKHPLQSLLGLEIRQIDEVVDVAKCIFRDAAMFGHVDRNLLLSRGADGSVVRAVEEAWKEVGSVVAERIAAAREGEGSSLVLQKTGWRLHLQMGSSKRAGHLQPTAIFQLDVVDEASISKLTEKLDVELSHEELRSLFLQLNAVQAELDGLPTPSAYLAQ</sequence>
<dbReference type="Pfam" id="PF07258">
    <property type="entry name" value="COMM_domain"/>
    <property type="match status" value="1"/>
</dbReference>
<dbReference type="PROSITE" id="PS51269">
    <property type="entry name" value="COMM"/>
    <property type="match status" value="1"/>
</dbReference>
<gene>
    <name evidence="2" type="ORF">HBR001_LOCUS4831</name>
</gene>
<dbReference type="AlphaFoldDB" id="A0AAV0U197"/>
<dbReference type="PANTHER" id="PTHR12333">
    <property type="entry name" value="COMM DOMAIN CONTAINING PROTEIN 10"/>
    <property type="match status" value="1"/>
</dbReference>
<keyword evidence="3" id="KW-1185">Reference proteome</keyword>
<name>A0AAV0U197_HYABA</name>
<dbReference type="Proteomes" id="UP001162031">
    <property type="component" value="Unassembled WGS sequence"/>
</dbReference>